<dbReference type="OMA" id="NVDIEWN"/>
<evidence type="ECO:0000313" key="6">
    <source>
        <dbReference type="Proteomes" id="UP000019149"/>
    </source>
</evidence>
<dbReference type="GO" id="GO:0006457">
    <property type="term" value="P:protein folding"/>
    <property type="evidence" value="ECO:0007669"/>
    <property type="project" value="TreeGrafter"/>
</dbReference>
<keyword evidence="6" id="KW-1185">Reference proteome</keyword>
<evidence type="ECO:0000259" key="3">
    <source>
        <dbReference type="Pfam" id="PF02114"/>
    </source>
</evidence>
<accession>U6JS25</accession>
<dbReference type="CDD" id="cd02988">
    <property type="entry name" value="Phd_like_VIAF"/>
    <property type="match status" value="1"/>
</dbReference>
<comment type="similarity">
    <text evidence="1">Belongs to the phosducin family.</text>
</comment>
<dbReference type="RefSeq" id="XP_024347391.1">
    <property type="nucleotide sequence ID" value="XM_024498192.1"/>
</dbReference>
<dbReference type="CTD" id="36344658"/>
<dbReference type="WBParaSite" id="EgrG_000094700">
    <property type="protein sequence ID" value="EgrG_000094700"/>
    <property type="gene ID" value="EgrG_000094700"/>
</dbReference>
<feature type="domain" description="Phosducin" evidence="3">
    <location>
        <begin position="72"/>
        <end position="210"/>
    </location>
</feature>
<dbReference type="KEGG" id="egl:EGR_08943"/>
<proteinExistence type="inferred from homology"/>
<dbReference type="InterPro" id="IPR036249">
    <property type="entry name" value="Thioredoxin-like_sf"/>
</dbReference>
<dbReference type="GeneID" id="36344658"/>
<dbReference type="Proteomes" id="UP000492820">
    <property type="component" value="Unassembled WGS sequence"/>
</dbReference>
<dbReference type="AlphaFoldDB" id="U6JS25"/>
<reference evidence="5 6" key="1">
    <citation type="journal article" date="2013" name="Nat. Genet.">
        <title>The genome of the hydatid tapeworm Echinococcus granulosus.</title>
        <authorList>
            <person name="Zheng H."/>
            <person name="Zhang W."/>
            <person name="Zhang L."/>
            <person name="Zhang Z."/>
            <person name="Li J."/>
            <person name="Lu G."/>
            <person name="Zhu Y."/>
            <person name="Wang Y."/>
            <person name="Huang Y."/>
            <person name="Liu J."/>
            <person name="Kang H."/>
            <person name="Chen J."/>
            <person name="Wang L."/>
            <person name="Chen A."/>
            <person name="Yu S."/>
            <person name="Gao Z."/>
            <person name="Jin L."/>
            <person name="Gu W."/>
            <person name="Wang Z."/>
            <person name="Zhao L."/>
            <person name="Shi B."/>
            <person name="Wen H."/>
            <person name="Lin R."/>
            <person name="Jones M.K."/>
            <person name="Brejova B."/>
            <person name="Vinar T."/>
            <person name="Zhao G."/>
            <person name="McManus D.P."/>
            <person name="Chen Z."/>
            <person name="Zhou Y."/>
            <person name="Wang S."/>
        </authorList>
    </citation>
    <scope>NUCLEOTIDE SEQUENCE [LARGE SCALE GENOMIC DNA]</scope>
</reference>
<dbReference type="InterPro" id="IPR051498">
    <property type="entry name" value="Phosducin-like_chap/apop_reg"/>
</dbReference>
<dbReference type="Pfam" id="PF02114">
    <property type="entry name" value="Phosducin"/>
    <property type="match status" value="1"/>
</dbReference>
<reference evidence="4 7" key="2">
    <citation type="journal article" date="2013" name="Nature">
        <title>The genomes of four tapeworm species reveal adaptations to parasitism.</title>
        <authorList>
            <person name="Tsai I.J."/>
            <person name="Zarowiecki M."/>
            <person name="Holroyd N."/>
            <person name="Garciarrubio A."/>
            <person name="Sanchez-Flores A."/>
            <person name="Brooks K.L."/>
            <person name="Tracey A."/>
            <person name="Bobes R.J."/>
            <person name="Fragoso G."/>
            <person name="Sciutto E."/>
            <person name="Aslett M."/>
            <person name="Beasley H."/>
            <person name="Bennett H.M."/>
            <person name="Cai J."/>
            <person name="Camicia F."/>
            <person name="Clark R."/>
            <person name="Cucher M."/>
            <person name="De Silva N."/>
            <person name="Day T.A."/>
            <person name="Deplazes P."/>
            <person name="Estrada K."/>
            <person name="Fernandez C."/>
            <person name="Holland P.W."/>
            <person name="Hou J."/>
            <person name="Hu S."/>
            <person name="Huckvale T."/>
            <person name="Hung S.S."/>
            <person name="Kamenetzky L."/>
            <person name="Keane J.A."/>
            <person name="Kiss F."/>
            <person name="Koziol U."/>
            <person name="Lambert O."/>
            <person name="Liu K."/>
            <person name="Luo X."/>
            <person name="Luo Y."/>
            <person name="Macchiaroli N."/>
            <person name="Nichol S."/>
            <person name="Paps J."/>
            <person name="Parkinson J."/>
            <person name="Pouchkina-Stantcheva N."/>
            <person name="Riddiford N."/>
            <person name="Rosenzvit M."/>
            <person name="Salinas G."/>
            <person name="Wasmuth J.D."/>
            <person name="Zamanian M."/>
            <person name="Zheng Y."/>
            <person name="Cai X."/>
            <person name="Soberon X."/>
            <person name="Olson P.D."/>
            <person name="Laclette J.P."/>
            <person name="Brehm K."/>
            <person name="Berriman M."/>
            <person name="Garciarrubio A."/>
            <person name="Bobes R.J."/>
            <person name="Fragoso G."/>
            <person name="Sanchez-Flores A."/>
            <person name="Estrada K."/>
            <person name="Cevallos M.A."/>
            <person name="Morett E."/>
            <person name="Gonzalez V."/>
            <person name="Portillo T."/>
            <person name="Ochoa-Leyva A."/>
            <person name="Jose M.V."/>
            <person name="Sciutto E."/>
            <person name="Landa A."/>
            <person name="Jimenez L."/>
            <person name="Valdes V."/>
            <person name="Carrero J.C."/>
            <person name="Larralde C."/>
            <person name="Morales-Montor J."/>
            <person name="Limon-Lason J."/>
            <person name="Soberon X."/>
            <person name="Laclette J.P."/>
        </authorList>
    </citation>
    <scope>NUCLEOTIDE SEQUENCE [LARGE SCALE GENOMIC DNA]</scope>
</reference>
<dbReference type="EMBL" id="LK028620">
    <property type="protein sequence ID" value="CDS24784.1"/>
    <property type="molecule type" value="Genomic_DNA"/>
</dbReference>
<evidence type="ECO:0000313" key="8">
    <source>
        <dbReference type="WBParaSite" id="EgrG_000094700"/>
    </source>
</evidence>
<evidence type="ECO:0000313" key="7">
    <source>
        <dbReference type="Proteomes" id="UP000492820"/>
    </source>
</evidence>
<sequence length="252" mass="27901">MSMATHQGTAEDTEFNAILREKGILPPLPKPTEATPPPSPDKQRRDLVQEMSYSQLTEELEALEDRGGVNLEEDMKFLELYRQKRLEEMREAVRKAKFGSYGEVTKCDWIQSVSNAGEGVNVVVHLAQKGNKACTVVDQHLRTLAARYPTVKFLRGEASLCVPNFPDSNNLPTIIIYCEGNVKAQYVGSRALGGYPCSISDLEERLAKAGAISLAEMDETDDNTRVERSNGVTRIRAGGTSRYRQASDSDSD</sequence>
<feature type="compositionally biased region" description="Polar residues" evidence="2">
    <location>
        <begin position="1"/>
        <end position="10"/>
    </location>
</feature>
<evidence type="ECO:0000256" key="1">
    <source>
        <dbReference type="ARBA" id="ARBA00009686"/>
    </source>
</evidence>
<protein>
    <submittedName>
        <fullName evidence="4 8">Phosducin protein 3</fullName>
    </submittedName>
    <submittedName>
        <fullName evidence="5">Phosducin-like protein 3</fullName>
    </submittedName>
</protein>
<dbReference type="GO" id="GO:0005737">
    <property type="term" value="C:cytoplasm"/>
    <property type="evidence" value="ECO:0007669"/>
    <property type="project" value="TreeGrafter"/>
</dbReference>
<dbReference type="PANTHER" id="PTHR45809:SF3">
    <property type="entry name" value="VIRAL IAP-ASSOCIATED FACTOR HOMOLOG"/>
    <property type="match status" value="1"/>
</dbReference>
<evidence type="ECO:0000313" key="4">
    <source>
        <dbReference type="EMBL" id="CDS24784.1"/>
    </source>
</evidence>
<evidence type="ECO:0000256" key="2">
    <source>
        <dbReference type="SAM" id="MobiDB-lite"/>
    </source>
</evidence>
<reference evidence="8" key="4">
    <citation type="submission" date="2020-10" db="UniProtKB">
        <authorList>
            <consortium name="WormBaseParasite"/>
        </authorList>
    </citation>
    <scope>IDENTIFICATION</scope>
</reference>
<evidence type="ECO:0000313" key="5">
    <source>
        <dbReference type="EMBL" id="EUB56195.1"/>
    </source>
</evidence>
<feature type="compositionally biased region" description="Pro residues" evidence="2">
    <location>
        <begin position="26"/>
        <end position="40"/>
    </location>
</feature>
<organism evidence="5 6">
    <name type="scientific">Echinococcus granulosus</name>
    <name type="common">Hydatid tapeworm</name>
    <dbReference type="NCBI Taxonomy" id="6210"/>
    <lineage>
        <taxon>Eukaryota</taxon>
        <taxon>Metazoa</taxon>
        <taxon>Spiralia</taxon>
        <taxon>Lophotrochozoa</taxon>
        <taxon>Platyhelminthes</taxon>
        <taxon>Cestoda</taxon>
        <taxon>Eucestoda</taxon>
        <taxon>Cyclophyllidea</taxon>
        <taxon>Taeniidae</taxon>
        <taxon>Echinococcus</taxon>
        <taxon>Echinococcus granulosus group</taxon>
    </lineage>
</organism>
<gene>
    <name evidence="5 8" type="ORF">EGR_08943</name>
    <name evidence="4" type="ORF">EgrG_000094700</name>
</gene>
<dbReference type="Proteomes" id="UP000019149">
    <property type="component" value="Unassembled WGS sequence"/>
</dbReference>
<feature type="region of interest" description="Disordered" evidence="2">
    <location>
        <begin position="220"/>
        <end position="252"/>
    </location>
</feature>
<dbReference type="SUPFAM" id="SSF52833">
    <property type="entry name" value="Thioredoxin-like"/>
    <property type="match status" value="1"/>
</dbReference>
<dbReference type="PANTHER" id="PTHR45809">
    <property type="entry name" value="VIRAL IAP-ASSOCIATED FACTOR HOMOLOG"/>
    <property type="match status" value="1"/>
</dbReference>
<feature type="region of interest" description="Disordered" evidence="2">
    <location>
        <begin position="1"/>
        <end position="44"/>
    </location>
</feature>
<dbReference type="EMBL" id="APAU02000125">
    <property type="protein sequence ID" value="EUB56195.1"/>
    <property type="molecule type" value="Genomic_DNA"/>
</dbReference>
<feature type="compositionally biased region" description="Polar residues" evidence="2">
    <location>
        <begin position="242"/>
        <end position="252"/>
    </location>
</feature>
<dbReference type="OrthoDB" id="45518at2759"/>
<dbReference type="InterPro" id="IPR024253">
    <property type="entry name" value="Phosducin_thioredoxin-like_dom"/>
</dbReference>
<name>U6JS25_ECHGR</name>
<dbReference type="STRING" id="6210.U6JS25"/>
<dbReference type="Gene3D" id="3.40.30.10">
    <property type="entry name" value="Glutaredoxin"/>
    <property type="match status" value="1"/>
</dbReference>
<reference evidence="4" key="3">
    <citation type="submission" date="2014-06" db="EMBL/GenBank/DDBJ databases">
        <authorList>
            <person name="Aslett M."/>
        </authorList>
    </citation>
    <scope>NUCLEOTIDE SEQUENCE</scope>
</reference>